<sequence>MPNVLLPASAAPFSPRKPPIVVLDTKIPWLMATLKRLSRPRLCLSSVLRQKNRLMEILSPENAVWMLCLVILPNATEMGPQNDESVQAEGTLSVPPIHVKAYVVYVDLVWQNEVAFKLTPETIDALVERQSAQTAAYILAWRGSQAQLNVRQNKFVQAINKFTYRTNAMNLEGLEMDGTGELLHEPSEAAKEQLLRLYMASMPSSSMAPMLSSALSLPDVVTPMASNPLYSSDFVKSWSNRSSILPSSTSSFFNPTLGDTLDVGATRYLSMDFGSSPMSIPVCYVGSASCMSSQLPADRQISHWGRSFR</sequence>
<gene>
    <name evidence="1" type="ORF">PSALAMII_LOCUS4</name>
</gene>
<proteinExistence type="predicted"/>
<dbReference type="EMBL" id="CAJVPG010000001">
    <property type="protein sequence ID" value="CAG8218961.1"/>
    <property type="molecule type" value="Genomic_DNA"/>
</dbReference>
<evidence type="ECO:0000313" key="1">
    <source>
        <dbReference type="EMBL" id="CAG8218961.1"/>
    </source>
</evidence>
<protein>
    <submittedName>
        <fullName evidence="1">Uncharacterized protein</fullName>
    </submittedName>
</protein>
<keyword evidence="2" id="KW-1185">Reference proteome</keyword>
<organism evidence="1 2">
    <name type="scientific">Penicillium salamii</name>
    <dbReference type="NCBI Taxonomy" id="1612424"/>
    <lineage>
        <taxon>Eukaryota</taxon>
        <taxon>Fungi</taxon>
        <taxon>Dikarya</taxon>
        <taxon>Ascomycota</taxon>
        <taxon>Pezizomycotina</taxon>
        <taxon>Eurotiomycetes</taxon>
        <taxon>Eurotiomycetidae</taxon>
        <taxon>Eurotiales</taxon>
        <taxon>Aspergillaceae</taxon>
        <taxon>Penicillium</taxon>
    </lineage>
</organism>
<dbReference type="OrthoDB" id="4310984at2759"/>
<reference evidence="1" key="1">
    <citation type="submission" date="2021-07" db="EMBL/GenBank/DDBJ databases">
        <authorList>
            <person name="Branca A.L. A."/>
        </authorList>
    </citation>
    <scope>NUCLEOTIDE SEQUENCE</scope>
</reference>
<name>A0A9W4I416_9EURO</name>
<dbReference type="Proteomes" id="UP001152649">
    <property type="component" value="Unassembled WGS sequence"/>
</dbReference>
<accession>A0A9W4I416</accession>
<comment type="caution">
    <text evidence="1">The sequence shown here is derived from an EMBL/GenBank/DDBJ whole genome shotgun (WGS) entry which is preliminary data.</text>
</comment>
<evidence type="ECO:0000313" key="2">
    <source>
        <dbReference type="Proteomes" id="UP001152649"/>
    </source>
</evidence>
<dbReference type="AlphaFoldDB" id="A0A9W4I416"/>